<gene>
    <name evidence="2" type="ORF">LshimejAT787_0605850</name>
</gene>
<dbReference type="EMBL" id="BRPK01000006">
    <property type="protein sequence ID" value="GLB39423.1"/>
    <property type="molecule type" value="Genomic_DNA"/>
</dbReference>
<proteinExistence type="predicted"/>
<dbReference type="GO" id="GO:0004519">
    <property type="term" value="F:endonuclease activity"/>
    <property type="evidence" value="ECO:0007669"/>
    <property type="project" value="UniProtKB-KW"/>
</dbReference>
<dbReference type="Pfam" id="PF13358">
    <property type="entry name" value="DDE_3"/>
    <property type="match status" value="1"/>
</dbReference>
<accession>A0A9P3PPX5</accession>
<sequence length="341" mass="39590">MVYTSPSKVARIVELKNLGQSDHEIATQFNLHRTTIGRIMSRYEESNDPYYRRPKSGRRRLVSERDARHAALLLARTEAANVTELVKMAFPEISRLTMSRALHEYGLISRVRRTKPYISKANQIRRKDWADDHEAWTADDWKLVIFSDESKFNLFKSDGRQYAWFRPGQALDPRFTKKTVKHGGGSIMVWGCVTGEGMGRLHRIEGIMDGPGYVDILNKNLLGTIKDYKFKKTGKGKIIFQQDNDPKHTSRVAKDWFQKKKITVLPWAPSSPDMNIIEHVWDQIDRLIRARDPLPRNKDEMWAALQEEWYNFPKASLDKLYESMPRRVAALKAARGSHTKY</sequence>
<keyword evidence="2" id="KW-0540">Nuclease</keyword>
<dbReference type="OrthoDB" id="3226274at2759"/>
<organism evidence="2 3">
    <name type="scientific">Lyophyllum shimeji</name>
    <name type="common">Hon-shimeji</name>
    <name type="synonym">Tricholoma shimeji</name>
    <dbReference type="NCBI Taxonomy" id="47721"/>
    <lineage>
        <taxon>Eukaryota</taxon>
        <taxon>Fungi</taxon>
        <taxon>Dikarya</taxon>
        <taxon>Basidiomycota</taxon>
        <taxon>Agaricomycotina</taxon>
        <taxon>Agaricomycetes</taxon>
        <taxon>Agaricomycetidae</taxon>
        <taxon>Agaricales</taxon>
        <taxon>Tricholomatineae</taxon>
        <taxon>Lyophyllaceae</taxon>
        <taxon>Lyophyllum</taxon>
    </lineage>
</organism>
<evidence type="ECO:0000259" key="1">
    <source>
        <dbReference type="Pfam" id="PF13358"/>
    </source>
</evidence>
<dbReference type="SUPFAM" id="SSF46689">
    <property type="entry name" value="Homeodomain-like"/>
    <property type="match status" value="1"/>
</dbReference>
<dbReference type="InterPro" id="IPR036397">
    <property type="entry name" value="RNaseH_sf"/>
</dbReference>
<evidence type="ECO:0000313" key="2">
    <source>
        <dbReference type="EMBL" id="GLB39423.1"/>
    </source>
</evidence>
<feature type="domain" description="Tc1-like transposase DDE" evidence="1">
    <location>
        <begin position="144"/>
        <end position="293"/>
    </location>
</feature>
<dbReference type="PANTHER" id="PTHR23022">
    <property type="entry name" value="TRANSPOSABLE ELEMENT-RELATED"/>
    <property type="match status" value="1"/>
</dbReference>
<name>A0A9P3PPX5_LYOSH</name>
<protein>
    <submittedName>
        <fullName evidence="2">DDE superfamily endonuclease</fullName>
    </submittedName>
</protein>
<dbReference type="GO" id="GO:0003676">
    <property type="term" value="F:nucleic acid binding"/>
    <property type="evidence" value="ECO:0007669"/>
    <property type="project" value="InterPro"/>
</dbReference>
<keyword evidence="2" id="KW-0378">Hydrolase</keyword>
<dbReference type="Proteomes" id="UP001063166">
    <property type="component" value="Unassembled WGS sequence"/>
</dbReference>
<dbReference type="Gene3D" id="1.10.10.10">
    <property type="entry name" value="Winged helix-like DNA-binding domain superfamily/Winged helix DNA-binding domain"/>
    <property type="match status" value="1"/>
</dbReference>
<dbReference type="InterPro" id="IPR052338">
    <property type="entry name" value="Transposase_5"/>
</dbReference>
<keyword evidence="2" id="KW-0255">Endonuclease</keyword>
<dbReference type="PANTHER" id="PTHR23022:SF135">
    <property type="entry name" value="SI:DKEY-77F5.3"/>
    <property type="match status" value="1"/>
</dbReference>
<evidence type="ECO:0000313" key="3">
    <source>
        <dbReference type="Proteomes" id="UP001063166"/>
    </source>
</evidence>
<dbReference type="InterPro" id="IPR038717">
    <property type="entry name" value="Tc1-like_DDE_dom"/>
</dbReference>
<comment type="caution">
    <text evidence="2">The sequence shown here is derived from an EMBL/GenBank/DDBJ whole genome shotgun (WGS) entry which is preliminary data.</text>
</comment>
<reference evidence="2" key="1">
    <citation type="submission" date="2022-07" db="EMBL/GenBank/DDBJ databases">
        <title>The genome of Lyophyllum shimeji provides insight into the initial evolution of ectomycorrhizal fungal genome.</title>
        <authorList>
            <person name="Kobayashi Y."/>
            <person name="Shibata T."/>
            <person name="Hirakawa H."/>
            <person name="Shigenobu S."/>
            <person name="Nishiyama T."/>
            <person name="Yamada A."/>
            <person name="Hasebe M."/>
            <person name="Kawaguchi M."/>
        </authorList>
    </citation>
    <scope>NUCLEOTIDE SEQUENCE</scope>
    <source>
        <strain evidence="2">AT787</strain>
    </source>
</reference>
<dbReference type="AlphaFoldDB" id="A0A9P3PPX5"/>
<dbReference type="InterPro" id="IPR036388">
    <property type="entry name" value="WH-like_DNA-bd_sf"/>
</dbReference>
<keyword evidence="3" id="KW-1185">Reference proteome</keyword>
<dbReference type="InterPro" id="IPR009057">
    <property type="entry name" value="Homeodomain-like_sf"/>
</dbReference>
<dbReference type="Gene3D" id="3.30.420.10">
    <property type="entry name" value="Ribonuclease H-like superfamily/Ribonuclease H"/>
    <property type="match status" value="1"/>
</dbReference>